<comment type="caution">
    <text evidence="5">The sequence shown here is derived from an EMBL/GenBank/DDBJ whole genome shotgun (WGS) entry which is preliminary data.</text>
</comment>
<dbReference type="SUPFAM" id="SSF52096">
    <property type="entry name" value="ClpP/crotonase"/>
    <property type="match status" value="1"/>
</dbReference>
<dbReference type="InterPro" id="IPR029045">
    <property type="entry name" value="ClpP/crotonase-like_dom_sf"/>
</dbReference>
<evidence type="ECO:0000256" key="2">
    <source>
        <dbReference type="ARBA" id="ARBA00011915"/>
    </source>
</evidence>
<dbReference type="GO" id="GO:0016853">
    <property type="term" value="F:isomerase activity"/>
    <property type="evidence" value="ECO:0007669"/>
    <property type="project" value="UniProtKB-KW"/>
</dbReference>
<keyword evidence="6" id="KW-1185">Reference proteome</keyword>
<keyword evidence="3" id="KW-0378">Hydrolase</keyword>
<proteinExistence type="predicted"/>
<organism evidence="5 6">
    <name type="scientific">Rhabdonatronobacter sediminivivens</name>
    <dbReference type="NCBI Taxonomy" id="2743469"/>
    <lineage>
        <taxon>Bacteria</taxon>
        <taxon>Pseudomonadati</taxon>
        <taxon>Pseudomonadota</taxon>
        <taxon>Alphaproteobacteria</taxon>
        <taxon>Rhodobacterales</taxon>
        <taxon>Paracoccaceae</taxon>
        <taxon>Rhabdonatronobacter</taxon>
    </lineage>
</organism>
<dbReference type="NCBIfam" id="NF004127">
    <property type="entry name" value="PRK05617.1"/>
    <property type="match status" value="1"/>
</dbReference>
<dbReference type="PANTHER" id="PTHR43176">
    <property type="entry name" value="3-HYDROXYISOBUTYRYL-COA HYDROLASE-RELATED"/>
    <property type="match status" value="1"/>
</dbReference>
<sequence length="354" mass="37606">MEPELLVRTEGRAGRLTLNRPKALNALTHAQCLETTEALTRWRDDPSVALVILDATGDRAFCAGGDIAYMYEQGRAGNFDAGRAFWRDEYRMNALLADYPKPVVSFLHGFVMGGGVGYGCHVAHRVVAEDTQISMPECGIGLIPDVGGTLLLARAPGRLGLHLGLTGARMGPGDAVHMGFADHFIPRADWPDLMAQLCQTGDASLLATAAQPAPESPLAEAADTLNAAYGATGEGGAQVAAIMARLAETPGDTAAAALKALKRNSPLSLACTAAMIGAQDGADIRAALRAEFRWVWRSMDRGDFLEGIRAAIIDKDRSPRWRHDGIDAVTAAEVAEMLAPLGADDLTFEEEEQA</sequence>
<protein>
    <recommendedName>
        <fullName evidence="2">3-hydroxyisobutyryl-CoA hydrolase</fullName>
        <ecNumber evidence="2">3.1.2.4</ecNumber>
    </recommendedName>
</protein>
<evidence type="ECO:0000313" key="6">
    <source>
        <dbReference type="Proteomes" id="UP000529417"/>
    </source>
</evidence>
<feature type="domain" description="Enoyl-CoA hydratase/isomerase" evidence="4">
    <location>
        <begin position="14"/>
        <end position="337"/>
    </location>
</feature>
<name>A0A7Z0KW90_9RHOB</name>
<comment type="catalytic activity">
    <reaction evidence="1">
        <text>3-hydroxy-2-methylpropanoyl-CoA + H2O = 3-hydroxy-2-methylpropanoate + CoA + H(+)</text>
        <dbReference type="Rhea" id="RHEA:20888"/>
        <dbReference type="ChEBI" id="CHEBI:11805"/>
        <dbReference type="ChEBI" id="CHEBI:15377"/>
        <dbReference type="ChEBI" id="CHEBI:15378"/>
        <dbReference type="ChEBI" id="CHEBI:57287"/>
        <dbReference type="ChEBI" id="CHEBI:57340"/>
        <dbReference type="EC" id="3.1.2.4"/>
    </reaction>
</comment>
<evidence type="ECO:0000256" key="3">
    <source>
        <dbReference type="ARBA" id="ARBA00022801"/>
    </source>
</evidence>
<dbReference type="EMBL" id="JACBXS010000001">
    <property type="protein sequence ID" value="NYS23480.1"/>
    <property type="molecule type" value="Genomic_DNA"/>
</dbReference>
<dbReference type="Proteomes" id="UP000529417">
    <property type="component" value="Unassembled WGS sequence"/>
</dbReference>
<keyword evidence="5" id="KW-0413">Isomerase</keyword>
<evidence type="ECO:0000256" key="1">
    <source>
        <dbReference type="ARBA" id="ARBA00001709"/>
    </source>
</evidence>
<evidence type="ECO:0000259" key="4">
    <source>
        <dbReference type="Pfam" id="PF16113"/>
    </source>
</evidence>
<dbReference type="RefSeq" id="WP_179904182.1">
    <property type="nucleotide sequence ID" value="NZ_JACBXS010000001.1"/>
</dbReference>
<dbReference type="PANTHER" id="PTHR43176:SF3">
    <property type="entry name" value="3-HYDROXYISOBUTYRYL-COA HYDROLASE, MITOCHONDRIAL"/>
    <property type="match status" value="1"/>
</dbReference>
<dbReference type="InterPro" id="IPR045004">
    <property type="entry name" value="ECH_dom"/>
</dbReference>
<dbReference type="AlphaFoldDB" id="A0A7Z0KW90"/>
<dbReference type="Pfam" id="PF16113">
    <property type="entry name" value="ECH_2"/>
    <property type="match status" value="1"/>
</dbReference>
<gene>
    <name evidence="5" type="ORF">HUK65_00630</name>
</gene>
<dbReference type="InterPro" id="IPR032259">
    <property type="entry name" value="HIBYL-CoA-H"/>
</dbReference>
<dbReference type="GO" id="GO:0005829">
    <property type="term" value="C:cytosol"/>
    <property type="evidence" value="ECO:0007669"/>
    <property type="project" value="TreeGrafter"/>
</dbReference>
<dbReference type="CDD" id="cd06558">
    <property type="entry name" value="crotonase-like"/>
    <property type="match status" value="1"/>
</dbReference>
<dbReference type="GO" id="GO:0006574">
    <property type="term" value="P:L-valine catabolic process"/>
    <property type="evidence" value="ECO:0007669"/>
    <property type="project" value="TreeGrafter"/>
</dbReference>
<reference evidence="5 6" key="1">
    <citation type="journal article" date="2000" name="Arch. Microbiol.">
        <title>Rhodobaca bogoriensis gen. nov. and sp. nov., an alkaliphilic purple nonsulfur bacterium from African Rift Valley soda lakes.</title>
        <authorList>
            <person name="Milford A.D."/>
            <person name="Achenbach L.A."/>
            <person name="Jung D.O."/>
            <person name="Madigan M.T."/>
        </authorList>
    </citation>
    <scope>NUCLEOTIDE SEQUENCE [LARGE SCALE GENOMIC DNA]</scope>
    <source>
        <strain evidence="5 6">2376</strain>
    </source>
</reference>
<dbReference type="EC" id="3.1.2.4" evidence="2"/>
<evidence type="ECO:0000313" key="5">
    <source>
        <dbReference type="EMBL" id="NYS23480.1"/>
    </source>
</evidence>
<accession>A0A7Z0KW90</accession>
<dbReference type="Gene3D" id="3.90.226.10">
    <property type="entry name" value="2-enoyl-CoA Hydratase, Chain A, domain 1"/>
    <property type="match status" value="1"/>
</dbReference>
<dbReference type="GO" id="GO:0003860">
    <property type="term" value="F:3-hydroxyisobutyryl-CoA hydrolase activity"/>
    <property type="evidence" value="ECO:0007669"/>
    <property type="project" value="UniProtKB-EC"/>
</dbReference>